<dbReference type="KEGG" id="nta:107788018"/>
<feature type="region of interest" description="Disordered" evidence="1">
    <location>
        <begin position="87"/>
        <end position="115"/>
    </location>
</feature>
<dbReference type="OrthoDB" id="1750494at2759"/>
<name>A0A1S3ZLB6_TOBAC</name>
<feature type="compositionally biased region" description="Basic and acidic residues" evidence="1">
    <location>
        <begin position="87"/>
        <end position="97"/>
    </location>
</feature>
<evidence type="ECO:0000256" key="1">
    <source>
        <dbReference type="SAM" id="MobiDB-lite"/>
    </source>
</evidence>
<reference evidence="2" key="1">
    <citation type="submission" date="2025-08" db="UniProtKB">
        <authorList>
            <consortium name="RefSeq"/>
        </authorList>
    </citation>
    <scope>IDENTIFICATION</scope>
</reference>
<accession>A0A1S3ZLB6</accession>
<sequence length="253" mass="29740">MEDLMKAFIIKTDEKFETYSAAIRNLERQVGQIASLLSKRSPGTIPVNTEKNPKETINAVSLRNDKVLQGPLVAEKNELTRNQVKNEVRAEQEDDLKKKNKSKVPKLTKKYKQRSNDEIEESKYMSALPFPQKQRREKLDKQFRRFLEVLKQVHVNISFTEVLSQMPAYTKFLKEIFSNKRKVEETSAVKLTEHCRNWRERLEKSDLYLCPCSWRIIPEGIVKDVLVQVDKFVFPVDFIMVNMEENREILLGY</sequence>
<evidence type="ECO:0000313" key="2">
    <source>
        <dbReference type="RefSeq" id="XP_016465147.1"/>
    </source>
</evidence>
<feature type="compositionally biased region" description="Basic residues" evidence="1">
    <location>
        <begin position="98"/>
        <end position="113"/>
    </location>
</feature>
<dbReference type="AlphaFoldDB" id="A0A1S3ZLB6"/>
<organism evidence="2">
    <name type="scientific">Nicotiana tabacum</name>
    <name type="common">Common tobacco</name>
    <dbReference type="NCBI Taxonomy" id="4097"/>
    <lineage>
        <taxon>Eukaryota</taxon>
        <taxon>Viridiplantae</taxon>
        <taxon>Streptophyta</taxon>
        <taxon>Embryophyta</taxon>
        <taxon>Tracheophyta</taxon>
        <taxon>Spermatophyta</taxon>
        <taxon>Magnoliopsida</taxon>
        <taxon>eudicotyledons</taxon>
        <taxon>Gunneridae</taxon>
        <taxon>Pentapetalae</taxon>
        <taxon>asterids</taxon>
        <taxon>lamiids</taxon>
        <taxon>Solanales</taxon>
        <taxon>Solanaceae</taxon>
        <taxon>Nicotianoideae</taxon>
        <taxon>Nicotianeae</taxon>
        <taxon>Nicotiana</taxon>
    </lineage>
</organism>
<dbReference type="PaxDb" id="4097-A0A1S3ZLB6"/>
<protein>
    <submittedName>
        <fullName evidence="2">Uncharacterized protein</fullName>
    </submittedName>
</protein>
<proteinExistence type="predicted"/>
<gene>
    <name evidence="2" type="primary">LOC107788018</name>
</gene>
<dbReference type="RefSeq" id="XP_016465147.1">
    <property type="nucleotide sequence ID" value="XM_016609661.1"/>
</dbReference>
<dbReference type="OMA" id="CEMELTS"/>